<dbReference type="SUPFAM" id="SSF46626">
    <property type="entry name" value="Cytochrome c"/>
    <property type="match status" value="1"/>
</dbReference>
<gene>
    <name evidence="7" type="ORF">CLV59_10756</name>
</gene>
<organism evidence="7 8">
    <name type="scientific">Chitinophaga dinghuensis</name>
    <dbReference type="NCBI Taxonomy" id="1539050"/>
    <lineage>
        <taxon>Bacteria</taxon>
        <taxon>Pseudomonadati</taxon>
        <taxon>Bacteroidota</taxon>
        <taxon>Chitinophagia</taxon>
        <taxon>Chitinophagales</taxon>
        <taxon>Chitinophagaceae</taxon>
        <taxon>Chitinophaga</taxon>
    </lineage>
</organism>
<dbReference type="Proteomes" id="UP000249819">
    <property type="component" value="Unassembled WGS sequence"/>
</dbReference>
<evidence type="ECO:0000313" key="8">
    <source>
        <dbReference type="Proteomes" id="UP000249819"/>
    </source>
</evidence>
<dbReference type="EMBL" id="QLMA01000007">
    <property type="protein sequence ID" value="RAJ77290.1"/>
    <property type="molecule type" value="Genomic_DNA"/>
</dbReference>
<feature type="chain" id="PRO_5016408998" evidence="5">
    <location>
        <begin position="18"/>
        <end position="502"/>
    </location>
</feature>
<evidence type="ECO:0000256" key="4">
    <source>
        <dbReference type="PROSITE-ProRule" id="PRU00433"/>
    </source>
</evidence>
<accession>A0A327VTC3</accession>
<dbReference type="InterPro" id="IPR009056">
    <property type="entry name" value="Cyt_c-like_dom"/>
</dbReference>
<evidence type="ECO:0000256" key="2">
    <source>
        <dbReference type="ARBA" id="ARBA00022723"/>
    </source>
</evidence>
<dbReference type="GO" id="GO:0020037">
    <property type="term" value="F:heme binding"/>
    <property type="evidence" value="ECO:0007669"/>
    <property type="project" value="InterPro"/>
</dbReference>
<name>A0A327VTC3_9BACT</name>
<keyword evidence="5" id="KW-0732">Signal</keyword>
<evidence type="ECO:0000256" key="1">
    <source>
        <dbReference type="ARBA" id="ARBA00022617"/>
    </source>
</evidence>
<reference evidence="7 8" key="1">
    <citation type="submission" date="2018-06" db="EMBL/GenBank/DDBJ databases">
        <title>Genomic Encyclopedia of Archaeal and Bacterial Type Strains, Phase II (KMG-II): from individual species to whole genera.</title>
        <authorList>
            <person name="Goeker M."/>
        </authorList>
    </citation>
    <scope>NUCLEOTIDE SEQUENCE [LARGE SCALE GENOMIC DNA]</scope>
    <source>
        <strain evidence="7 8">DSM 29821</strain>
    </source>
</reference>
<dbReference type="OrthoDB" id="619466at2"/>
<keyword evidence="1 4" id="KW-0349">Heme</keyword>
<evidence type="ECO:0000313" key="7">
    <source>
        <dbReference type="EMBL" id="RAJ77290.1"/>
    </source>
</evidence>
<dbReference type="GO" id="GO:0046872">
    <property type="term" value="F:metal ion binding"/>
    <property type="evidence" value="ECO:0007669"/>
    <property type="project" value="UniProtKB-KW"/>
</dbReference>
<feature type="domain" description="Cytochrome c" evidence="6">
    <location>
        <begin position="125"/>
        <end position="251"/>
    </location>
</feature>
<dbReference type="Pfam" id="PF00034">
    <property type="entry name" value="Cytochrom_C"/>
    <property type="match status" value="1"/>
</dbReference>
<dbReference type="InterPro" id="IPR036909">
    <property type="entry name" value="Cyt_c-like_dom_sf"/>
</dbReference>
<protein>
    <submittedName>
        <fullName evidence="7">Cytochrome c</fullName>
    </submittedName>
</protein>
<evidence type="ECO:0000256" key="5">
    <source>
        <dbReference type="SAM" id="SignalP"/>
    </source>
</evidence>
<dbReference type="GO" id="GO:0009055">
    <property type="term" value="F:electron transfer activity"/>
    <property type="evidence" value="ECO:0007669"/>
    <property type="project" value="InterPro"/>
</dbReference>
<dbReference type="Gene3D" id="1.10.760.10">
    <property type="entry name" value="Cytochrome c-like domain"/>
    <property type="match status" value="1"/>
</dbReference>
<proteinExistence type="predicted"/>
<comment type="caution">
    <text evidence="7">The sequence shown here is derived from an EMBL/GenBank/DDBJ whole genome shotgun (WGS) entry which is preliminary data.</text>
</comment>
<dbReference type="PROSITE" id="PS51007">
    <property type="entry name" value="CYTC"/>
    <property type="match status" value="1"/>
</dbReference>
<sequence length="502" mass="56258">MLRLYVVALFCIFTCFACQTIERTPVFTPDTLPTEYFTINTNLDTVLHTSRGAHIMIPAHAIETAGGSLRLAVTEAYTISDMISAGLLTVSNGEPMSSGGMIHIRPADNMAAKIVQPIKIAIPTDYIREGMKLYKGEKDKNGNLNWVNPQPLPMEQVTQRFANARNIMQQNCAPCHALEKRVTGPALMYVTAVRDHKWLFDFIRNNAALLASGDREANCLFNEYNKTAMTLFPNLSDADIEDIIAYIDNYGKEKDPETHNKLRLAKDSCKQYFKEFAALKVKEKELIASNGEFVAAHRTYSAPMVPVTLNTVVPNTNKSVYYSFNIDSFDWYNVDILLKNLSGIVDGELRVSISGDYKENLHVFIIIPDIRMFAEGGLLDGEKHKYGFYTADGKIPMMLNKKAWIIATGEQKDQLLFAQQVFITKQKLELAISPALSTKAAINEFIKGLDLKDLKMEMTDSRNANSIREIDSLTKIVQGKKPKNWDCGCNETWPSPAPVQSL</sequence>
<keyword evidence="3 4" id="KW-0408">Iron</keyword>
<evidence type="ECO:0000256" key="3">
    <source>
        <dbReference type="ARBA" id="ARBA00023004"/>
    </source>
</evidence>
<dbReference type="AlphaFoldDB" id="A0A327VTC3"/>
<keyword evidence="8" id="KW-1185">Reference proteome</keyword>
<dbReference type="RefSeq" id="WP_111593896.1">
    <property type="nucleotide sequence ID" value="NZ_QLMA01000007.1"/>
</dbReference>
<feature type="signal peptide" evidence="5">
    <location>
        <begin position="1"/>
        <end position="17"/>
    </location>
</feature>
<keyword evidence="2 4" id="KW-0479">Metal-binding</keyword>
<evidence type="ECO:0000259" key="6">
    <source>
        <dbReference type="PROSITE" id="PS51007"/>
    </source>
</evidence>